<dbReference type="RefSeq" id="XP_007511779.1">
    <property type="nucleotide sequence ID" value="XM_007511717.1"/>
</dbReference>
<dbReference type="Pfam" id="PF01070">
    <property type="entry name" value="FMN_dh"/>
    <property type="match status" value="1"/>
</dbReference>
<dbReference type="Proteomes" id="UP000198341">
    <property type="component" value="Chromosome 8"/>
</dbReference>
<evidence type="ECO:0000313" key="8">
    <source>
        <dbReference type="Proteomes" id="UP000198341"/>
    </source>
</evidence>
<dbReference type="GO" id="GO:0016491">
    <property type="term" value="F:oxidoreductase activity"/>
    <property type="evidence" value="ECO:0007669"/>
    <property type="project" value="UniProtKB-KW"/>
</dbReference>
<feature type="binding site" evidence="5">
    <location>
        <position position="314"/>
    </location>
    <ligand>
        <name>glyoxylate</name>
        <dbReference type="ChEBI" id="CHEBI:36655"/>
    </ligand>
</feature>
<feature type="binding site" evidence="5">
    <location>
        <position position="289"/>
    </location>
    <ligand>
        <name>FMN</name>
        <dbReference type="ChEBI" id="CHEBI:58210"/>
    </ligand>
</feature>
<dbReference type="KEGG" id="bpg:Bathy08g02030"/>
<keyword evidence="2" id="KW-0560">Oxidoreductase</keyword>
<dbReference type="PIRSF" id="PIRSF000138">
    <property type="entry name" value="Al-hdrx_acd_dh"/>
    <property type="match status" value="1"/>
</dbReference>
<evidence type="ECO:0000256" key="5">
    <source>
        <dbReference type="PIRSR" id="PIRSR000138-2"/>
    </source>
</evidence>
<keyword evidence="5" id="KW-0288">FMN</keyword>
<name>K8EZK4_9CHLO</name>
<accession>K8EZK4</accession>
<dbReference type="CDD" id="cd02809">
    <property type="entry name" value="alpha_hydroxyacid_oxid_FMN"/>
    <property type="match status" value="1"/>
</dbReference>
<dbReference type="GeneID" id="19014182"/>
<feature type="binding site" evidence="5">
    <location>
        <begin position="102"/>
        <end position="104"/>
    </location>
    <ligand>
        <name>FMN</name>
        <dbReference type="ChEBI" id="CHEBI:58210"/>
    </ligand>
</feature>
<proteinExistence type="inferred from homology"/>
<protein>
    <submittedName>
        <fullName evidence="7">L-lactate dehydrogenase</fullName>
    </submittedName>
</protein>
<dbReference type="InterPro" id="IPR008259">
    <property type="entry name" value="FMN_hydac_DH_AS"/>
</dbReference>
<feature type="active site" description="Proton acceptor" evidence="4">
    <location>
        <position position="314"/>
    </location>
</feature>
<keyword evidence="5" id="KW-0285">Flavoprotein</keyword>
<dbReference type="InterPro" id="IPR012133">
    <property type="entry name" value="Alpha-hydoxy_acid_DH_FMN"/>
</dbReference>
<reference evidence="7 8" key="1">
    <citation type="submission" date="2011-10" db="EMBL/GenBank/DDBJ databases">
        <authorList>
            <person name="Genoscope - CEA"/>
        </authorList>
    </citation>
    <scope>NUCLEOTIDE SEQUENCE [LARGE SCALE GENOMIC DNA]</scope>
    <source>
        <strain evidence="7 8">RCC 1105</strain>
    </source>
</reference>
<dbReference type="EMBL" id="FO082271">
    <property type="protein sequence ID" value="CCO17900.1"/>
    <property type="molecule type" value="Genomic_DNA"/>
</dbReference>
<dbReference type="OrthoDB" id="25826at2759"/>
<gene>
    <name evidence="7" type="ORF">Bathy08g02030</name>
</gene>
<dbReference type="PANTHER" id="PTHR10578">
    <property type="entry name" value="S -2-HYDROXY-ACID OXIDASE-RELATED"/>
    <property type="match status" value="1"/>
</dbReference>
<evidence type="ECO:0000259" key="6">
    <source>
        <dbReference type="PROSITE" id="PS51349"/>
    </source>
</evidence>
<dbReference type="STRING" id="41875.K8EZK4"/>
<evidence type="ECO:0000256" key="1">
    <source>
        <dbReference type="ARBA" id="ARBA00001917"/>
    </source>
</evidence>
<dbReference type="InterPro" id="IPR000262">
    <property type="entry name" value="FMN-dep_DH"/>
</dbReference>
<feature type="domain" description="FMN hydroxy acid dehydrogenase" evidence="6">
    <location>
        <begin position="19"/>
        <end position="419"/>
    </location>
</feature>
<feature type="binding site" evidence="5">
    <location>
        <begin position="345"/>
        <end position="349"/>
    </location>
    <ligand>
        <name>FMN</name>
        <dbReference type="ChEBI" id="CHEBI:58210"/>
    </ligand>
</feature>
<dbReference type="AlphaFoldDB" id="K8EZK4"/>
<evidence type="ECO:0000256" key="4">
    <source>
        <dbReference type="PIRSR" id="PIRSR000138-1"/>
    </source>
</evidence>
<dbReference type="InterPro" id="IPR037396">
    <property type="entry name" value="FMN_HAD"/>
</dbReference>
<feature type="binding site" evidence="5">
    <location>
        <position position="160"/>
    </location>
    <ligand>
        <name>FMN</name>
        <dbReference type="ChEBI" id="CHEBI:58210"/>
    </ligand>
</feature>
<evidence type="ECO:0000256" key="3">
    <source>
        <dbReference type="ARBA" id="ARBA00024042"/>
    </source>
</evidence>
<feature type="binding site" evidence="5">
    <location>
        <position position="131"/>
    </location>
    <ligand>
        <name>FMN</name>
        <dbReference type="ChEBI" id="CHEBI:58210"/>
    </ligand>
</feature>
<sequence>MRKFLASLAKPLVDALLQPNVSRLHSINEIQKAASVRCHKYVYDYIAGGSDDESALRNNAESFRNKFDAYPFVLNGVGPENVCTKTRILGTVEVDVPFIPAPIAGNAMFHTDGERAVARVAKRFGTTYALSTLATTSCEEIKACLDENDGDGDKTHKMFQMYVWNEGELVDEALRKAKESGFETLVLTVDLTWFGNRERDKRNGFSIPPKLSDPKFIYECLKKPCWTVDAVRGWKSRTFEYAALRDDTKLMEKQRDDMAGFVRDVFNPTFDWEDAKALREKWGKKFILKGVHRADDAVKAFEYLKADAVWISNHGGRQLDGAVAPFDALPGIRKAVGEDKELIIDGGIRRGSDIALALALGANAVAIGKPVAFGLAAGGEKGVERTFTILKEELERTMGLVGARTIAELRSKGNEIFVKRERLRNSS</sequence>
<feature type="binding site" evidence="5">
    <location>
        <position position="45"/>
    </location>
    <ligand>
        <name>glyoxylate</name>
        <dbReference type="ChEBI" id="CHEBI:36655"/>
    </ligand>
</feature>
<evidence type="ECO:0000313" key="7">
    <source>
        <dbReference type="EMBL" id="CCO17900.1"/>
    </source>
</evidence>
<keyword evidence="8" id="KW-1185">Reference proteome</keyword>
<feature type="binding site" evidence="5">
    <location>
        <position position="312"/>
    </location>
    <ligand>
        <name>FMN</name>
        <dbReference type="ChEBI" id="CHEBI:58210"/>
    </ligand>
</feature>
<feature type="binding site" evidence="5">
    <location>
        <position position="188"/>
    </location>
    <ligand>
        <name>FMN</name>
        <dbReference type="ChEBI" id="CHEBI:58210"/>
    </ligand>
</feature>
<comment type="cofactor">
    <cofactor evidence="1">
        <name>FMN</name>
        <dbReference type="ChEBI" id="CHEBI:58210"/>
    </cofactor>
</comment>
<organism evidence="7 8">
    <name type="scientific">Bathycoccus prasinos</name>
    <dbReference type="NCBI Taxonomy" id="41875"/>
    <lineage>
        <taxon>Eukaryota</taxon>
        <taxon>Viridiplantae</taxon>
        <taxon>Chlorophyta</taxon>
        <taxon>Mamiellophyceae</taxon>
        <taxon>Mamiellales</taxon>
        <taxon>Bathycoccaceae</taxon>
        <taxon>Bathycoccus</taxon>
    </lineage>
</organism>
<feature type="binding site" evidence="5">
    <location>
        <position position="197"/>
    </location>
    <ligand>
        <name>glyoxylate</name>
        <dbReference type="ChEBI" id="CHEBI:36655"/>
    </ligand>
</feature>
<dbReference type="PROSITE" id="PS51349">
    <property type="entry name" value="FMN_HYDROXY_ACID_DH_2"/>
    <property type="match status" value="1"/>
</dbReference>
<comment type="similarity">
    <text evidence="3">Belongs to the FMN-dependent alpha-hydroxy acid dehydrogenase family.</text>
</comment>
<dbReference type="PANTHER" id="PTHR10578:SF149">
    <property type="entry name" value="2-HYDROXYACID OXIDASE 2"/>
    <property type="match status" value="1"/>
</dbReference>
<dbReference type="PROSITE" id="PS00557">
    <property type="entry name" value="FMN_HYDROXY_ACID_DH_1"/>
    <property type="match status" value="1"/>
</dbReference>
<dbReference type="eggNOG" id="KOG0538">
    <property type="taxonomic scope" value="Eukaryota"/>
</dbReference>
<dbReference type="Gene3D" id="3.20.20.70">
    <property type="entry name" value="Aldolase class I"/>
    <property type="match status" value="1"/>
</dbReference>
<dbReference type="InterPro" id="IPR013785">
    <property type="entry name" value="Aldolase_TIM"/>
</dbReference>
<dbReference type="SUPFAM" id="SSF51395">
    <property type="entry name" value="FMN-linked oxidoreductases"/>
    <property type="match status" value="1"/>
</dbReference>
<evidence type="ECO:0000256" key="2">
    <source>
        <dbReference type="ARBA" id="ARBA00023002"/>
    </source>
</evidence>
<feature type="binding site" evidence="5">
    <location>
        <position position="317"/>
    </location>
    <ligand>
        <name>glyoxylate</name>
        <dbReference type="ChEBI" id="CHEBI:36655"/>
    </ligand>
</feature>
<feature type="binding site" evidence="5">
    <location>
        <position position="162"/>
    </location>
    <ligand>
        <name>glyoxylate</name>
        <dbReference type="ChEBI" id="CHEBI:36655"/>
    </ligand>
</feature>
<dbReference type="GO" id="GO:0010181">
    <property type="term" value="F:FMN binding"/>
    <property type="evidence" value="ECO:0007669"/>
    <property type="project" value="InterPro"/>
</dbReference>